<dbReference type="EMBL" id="MHKQ01000005">
    <property type="protein sequence ID" value="OGY94629.1"/>
    <property type="molecule type" value="Genomic_DNA"/>
</dbReference>
<protein>
    <submittedName>
        <fullName evidence="1">Uncharacterized protein</fullName>
    </submittedName>
</protein>
<accession>A0A1G2C1F9</accession>
<reference evidence="1 2" key="1">
    <citation type="journal article" date="2016" name="Nat. Commun.">
        <title>Thousands of microbial genomes shed light on interconnected biogeochemical processes in an aquifer system.</title>
        <authorList>
            <person name="Anantharaman K."/>
            <person name="Brown C.T."/>
            <person name="Hug L.A."/>
            <person name="Sharon I."/>
            <person name="Castelle C.J."/>
            <person name="Probst A.J."/>
            <person name="Thomas B.C."/>
            <person name="Singh A."/>
            <person name="Wilkins M.J."/>
            <person name="Karaoz U."/>
            <person name="Brodie E.L."/>
            <person name="Williams K.H."/>
            <person name="Hubbard S.S."/>
            <person name="Banfield J.F."/>
        </authorList>
    </citation>
    <scope>NUCLEOTIDE SEQUENCE [LARGE SCALE GENOMIC DNA]</scope>
</reference>
<dbReference type="InterPro" id="IPR043519">
    <property type="entry name" value="NT_sf"/>
</dbReference>
<dbReference type="AlphaFoldDB" id="A0A1G2C1F9"/>
<evidence type="ECO:0000313" key="1">
    <source>
        <dbReference type="EMBL" id="OGY94629.1"/>
    </source>
</evidence>
<sequence>MESSNRKNTKEALDWIVKILKKHKVPFQITGGLAAKIYGSKRLLNDIDIDIPDKYFSKIIEDLKGFIVYGPKHYIDERWDCKSLTLNFNGQEIDISGGNNIKICDARTGKWEKMPTDFSASILKEIYGITIPIVSPADLIAYKSMLTGEHQKEDIEAVSAWFQA</sequence>
<dbReference type="Proteomes" id="UP000177626">
    <property type="component" value="Unassembled WGS sequence"/>
</dbReference>
<dbReference type="Gene3D" id="3.30.460.40">
    <property type="match status" value="1"/>
</dbReference>
<evidence type="ECO:0000313" key="2">
    <source>
        <dbReference type="Proteomes" id="UP000177626"/>
    </source>
</evidence>
<name>A0A1G2C1F9_9BACT</name>
<gene>
    <name evidence="1" type="ORF">A2406_02270</name>
</gene>
<dbReference type="SUPFAM" id="SSF81301">
    <property type="entry name" value="Nucleotidyltransferase"/>
    <property type="match status" value="1"/>
</dbReference>
<proteinExistence type="predicted"/>
<comment type="caution">
    <text evidence="1">The sequence shown here is derived from an EMBL/GenBank/DDBJ whole genome shotgun (WGS) entry which is preliminary data.</text>
</comment>
<organism evidence="1 2">
    <name type="scientific">Candidatus Komeilibacteria bacterium RIFOXYC1_FULL_37_11</name>
    <dbReference type="NCBI Taxonomy" id="1798555"/>
    <lineage>
        <taxon>Bacteria</taxon>
        <taxon>Candidatus Komeiliibacteriota</taxon>
    </lineage>
</organism>